<name>A0A8D8FEJ2_CULPI</name>
<dbReference type="AlphaFoldDB" id="A0A8D8FEJ2"/>
<organism evidence="1">
    <name type="scientific">Culex pipiens</name>
    <name type="common">House mosquito</name>
    <dbReference type="NCBI Taxonomy" id="7175"/>
    <lineage>
        <taxon>Eukaryota</taxon>
        <taxon>Metazoa</taxon>
        <taxon>Ecdysozoa</taxon>
        <taxon>Arthropoda</taxon>
        <taxon>Hexapoda</taxon>
        <taxon>Insecta</taxon>
        <taxon>Pterygota</taxon>
        <taxon>Neoptera</taxon>
        <taxon>Endopterygota</taxon>
        <taxon>Diptera</taxon>
        <taxon>Nematocera</taxon>
        <taxon>Culicoidea</taxon>
        <taxon>Culicidae</taxon>
        <taxon>Culicinae</taxon>
        <taxon>Culicini</taxon>
        <taxon>Culex</taxon>
        <taxon>Culex</taxon>
    </lineage>
</organism>
<dbReference type="EMBL" id="HBUE01063772">
    <property type="protein sequence ID" value="CAG6469752.1"/>
    <property type="molecule type" value="Transcribed_RNA"/>
</dbReference>
<accession>A0A8D8FEJ2</accession>
<evidence type="ECO:0000313" key="1">
    <source>
        <dbReference type="EMBL" id="CAG6469752.1"/>
    </source>
</evidence>
<sequence length="250" mass="29230">MLLFGVQPGEHQHRRLVESDLHLESVRVLFDIPPLLVEHLQVARDFLDRDPAARDRHVDMLVGHRPDPGQNLVPQRVRVLVGGGQRAEPGHRADLLVQRRQREHPESGRGRGLRRQPYGQERHFFTLFLINFLIDDQLFSSTDFLLEERVFFQLELVDSPRAKVYSCVGPRPELRSDLFQLNYEHFLSVQRAKVVTPLFHHCAHAPPSRSYDLKTLFFRVRKSIFREYETRTKKTNHVQQCESDDTVSTN</sequence>
<dbReference type="EMBL" id="HBUE01187165">
    <property type="protein sequence ID" value="CAG6523263.1"/>
    <property type="molecule type" value="Transcribed_RNA"/>
</dbReference>
<protein>
    <submittedName>
        <fullName evidence="1">(northern house mosquito) hypothetical protein</fullName>
    </submittedName>
</protein>
<proteinExistence type="predicted"/>
<dbReference type="EMBL" id="HBUE01292928">
    <property type="protein sequence ID" value="CAG6574919.1"/>
    <property type="molecule type" value="Transcribed_RNA"/>
</dbReference>
<reference evidence="1" key="1">
    <citation type="submission" date="2021-05" db="EMBL/GenBank/DDBJ databases">
        <authorList>
            <person name="Alioto T."/>
            <person name="Alioto T."/>
            <person name="Gomez Garrido J."/>
        </authorList>
    </citation>
    <scope>NUCLEOTIDE SEQUENCE</scope>
</reference>